<name>A0ABR1M2H1_9PEZI</name>
<sequence length="161" mass="18172">MIEFSRLPDVDAVMLMLLLLLLLLLLRCVLLRRASLRCLVERGPCWSALLLLGRAKDVFEVLCCFCCCCGCGGGGGSFSFSSLHRRRHQHHLMHDLSWLEAARREAEDNLHASLVDEVVAGGDYTDTEAETERERRGQLRCQGRIDPLPFLGVHPPRSVWD</sequence>
<comment type="caution">
    <text evidence="2">The sequence shown here is derived from an EMBL/GenBank/DDBJ whole genome shotgun (WGS) entry which is preliminary data.</text>
</comment>
<feature type="transmembrane region" description="Helical" evidence="1">
    <location>
        <begin position="12"/>
        <end position="30"/>
    </location>
</feature>
<proteinExistence type="predicted"/>
<dbReference type="EMBL" id="JBBPDW010000023">
    <property type="protein sequence ID" value="KAK7541716.1"/>
    <property type="molecule type" value="Genomic_DNA"/>
</dbReference>
<gene>
    <name evidence="2" type="ORF">IWX46DRAFT_604684</name>
</gene>
<evidence type="ECO:0000256" key="1">
    <source>
        <dbReference type="SAM" id="Phobius"/>
    </source>
</evidence>
<keyword evidence="3" id="KW-1185">Reference proteome</keyword>
<dbReference type="Proteomes" id="UP001365128">
    <property type="component" value="Unassembled WGS sequence"/>
</dbReference>
<organism evidence="2 3">
    <name type="scientific">Phyllosticta citricarpa</name>
    <dbReference type="NCBI Taxonomy" id="55181"/>
    <lineage>
        <taxon>Eukaryota</taxon>
        <taxon>Fungi</taxon>
        <taxon>Dikarya</taxon>
        <taxon>Ascomycota</taxon>
        <taxon>Pezizomycotina</taxon>
        <taxon>Dothideomycetes</taxon>
        <taxon>Dothideomycetes incertae sedis</taxon>
        <taxon>Botryosphaeriales</taxon>
        <taxon>Phyllostictaceae</taxon>
        <taxon>Phyllosticta</taxon>
    </lineage>
</organism>
<protein>
    <submittedName>
        <fullName evidence="2">Uncharacterized protein</fullName>
    </submittedName>
</protein>
<evidence type="ECO:0000313" key="2">
    <source>
        <dbReference type="EMBL" id="KAK7541716.1"/>
    </source>
</evidence>
<accession>A0ABR1M2H1</accession>
<keyword evidence="1" id="KW-1133">Transmembrane helix</keyword>
<evidence type="ECO:0000313" key="3">
    <source>
        <dbReference type="Proteomes" id="UP001365128"/>
    </source>
</evidence>
<keyword evidence="1" id="KW-0812">Transmembrane</keyword>
<keyword evidence="1" id="KW-0472">Membrane</keyword>
<reference evidence="2 3" key="1">
    <citation type="submission" date="2024-04" db="EMBL/GenBank/DDBJ databases">
        <title>Phyllosticta paracitricarpa is synonymous to the EU quarantine fungus P. citricarpa based on phylogenomic analyses.</title>
        <authorList>
            <consortium name="Lawrence Berkeley National Laboratory"/>
            <person name="Van Ingen-Buijs V.A."/>
            <person name="Van Westerhoven A.C."/>
            <person name="Haridas S."/>
            <person name="Skiadas P."/>
            <person name="Martin F."/>
            <person name="Groenewald J.Z."/>
            <person name="Crous P.W."/>
            <person name="Seidl M.F."/>
        </authorList>
    </citation>
    <scope>NUCLEOTIDE SEQUENCE [LARGE SCALE GENOMIC DNA]</scope>
    <source>
        <strain evidence="2 3">CBS 122670</strain>
    </source>
</reference>